<evidence type="ECO:0000313" key="1">
    <source>
        <dbReference type="EMBL" id="KGH45840.1"/>
    </source>
</evidence>
<dbReference type="AlphaFoldDB" id="A0A098Y5Z5"/>
<dbReference type="InterPro" id="IPR011856">
    <property type="entry name" value="tRNA_endonuc-like_dom_sf"/>
</dbReference>
<gene>
    <name evidence="1" type="ORF">IN07_14930</name>
</gene>
<dbReference type="RefSeq" id="WP_036336744.1">
    <property type="nucleotide sequence ID" value="NZ_JPMX01000066.1"/>
</dbReference>
<evidence type="ECO:0008006" key="3">
    <source>
        <dbReference type="Google" id="ProtNLM"/>
    </source>
</evidence>
<protein>
    <recommendedName>
        <fullName evidence="3">DUF5655 domain-containing protein</fullName>
    </recommendedName>
</protein>
<dbReference type="Gene3D" id="3.40.1350.10">
    <property type="match status" value="1"/>
</dbReference>
<sequence>MNGELVFTVTGASAVAATPISLADAGLKERQHLQEWVIAHPQVLGPSVKIVAFEFGSWTGYTGEKEKDRLDVLALDSDGHLIVVELKRDKAPDTVEMQALKYAALVSRFTRVDLDKVHARYLSKQTGTDVSVEQAAEELDAWATITEESLRQPTVILMASDFPQTVTATVVFLHQQLGLDIKLLVFQAYQTANDVLITVSQHYPPPGIEEFVLSPEVNEAQKAKSTKQSKQREISTVARLIEADVLSPGEHLKFQAPSADLHAQMDEWLDAAPGRRVATWQDDVSAPLVWEADGKSYSPTGLARLILEEAAGRTSQVQGPLYWINEAGQSLVELAASLPPAAEVPLAVHTGKLSEALTSVWESFDEALMGLAADITRQSRVKSIKYYRKKKLCDLLVHGDHISVYIRGMNVAHHPVGAGGVVGGTSRYIHTQMKSPDDIPPVLAFLQQVYDKQGE</sequence>
<evidence type="ECO:0000313" key="2">
    <source>
        <dbReference type="Proteomes" id="UP000029713"/>
    </source>
</evidence>
<dbReference type="GO" id="GO:0003676">
    <property type="term" value="F:nucleic acid binding"/>
    <property type="evidence" value="ECO:0007669"/>
    <property type="project" value="InterPro"/>
</dbReference>
<accession>A0A098Y5Z5</accession>
<name>A0A098Y5Z5_9ACTN</name>
<dbReference type="EMBL" id="JPMX01000066">
    <property type="protein sequence ID" value="KGH45840.1"/>
    <property type="molecule type" value="Genomic_DNA"/>
</dbReference>
<organism evidence="1 2">
    <name type="scientific">Modestobacter caceresii</name>
    <dbReference type="NCBI Taxonomy" id="1522368"/>
    <lineage>
        <taxon>Bacteria</taxon>
        <taxon>Bacillati</taxon>
        <taxon>Actinomycetota</taxon>
        <taxon>Actinomycetes</taxon>
        <taxon>Geodermatophilales</taxon>
        <taxon>Geodermatophilaceae</taxon>
        <taxon>Modestobacter</taxon>
    </lineage>
</organism>
<dbReference type="STRING" id="1522368.IN07_14930"/>
<dbReference type="OrthoDB" id="570199at2"/>
<dbReference type="Proteomes" id="UP000029713">
    <property type="component" value="Unassembled WGS sequence"/>
</dbReference>
<proteinExistence type="predicted"/>
<reference evidence="1 2" key="1">
    <citation type="submission" date="2014-07" db="EMBL/GenBank/DDBJ databases">
        <title>Biosystematic studies on Modestobacter strains isolated from extreme hyper-arid desert soil and from historic building.</title>
        <authorList>
            <person name="Bukarasam K."/>
            <person name="Bull A."/>
            <person name="Girard G."/>
            <person name="van Wezel G."/>
            <person name="Goodfellow M."/>
        </authorList>
    </citation>
    <scope>NUCLEOTIDE SEQUENCE [LARGE SCALE GENOMIC DNA]</scope>
    <source>
        <strain evidence="1 2">KNN45-2b</strain>
    </source>
</reference>
<comment type="caution">
    <text evidence="1">The sequence shown here is derived from an EMBL/GenBank/DDBJ whole genome shotgun (WGS) entry which is preliminary data.</text>
</comment>
<keyword evidence="2" id="KW-1185">Reference proteome</keyword>